<organism evidence="2 3">
    <name type="scientific">Rhodoblastus sphagnicola</name>
    <dbReference type="NCBI Taxonomy" id="333368"/>
    <lineage>
        <taxon>Bacteria</taxon>
        <taxon>Pseudomonadati</taxon>
        <taxon>Pseudomonadota</taxon>
        <taxon>Alphaproteobacteria</taxon>
        <taxon>Hyphomicrobiales</taxon>
        <taxon>Rhodoblastaceae</taxon>
        <taxon>Rhodoblastus</taxon>
    </lineage>
</organism>
<dbReference type="Proteomes" id="UP000239089">
    <property type="component" value="Unassembled WGS sequence"/>
</dbReference>
<feature type="region of interest" description="Disordered" evidence="1">
    <location>
        <begin position="35"/>
        <end position="84"/>
    </location>
</feature>
<sequence length="84" mass="9564">MIGTRCCSENPGHVSEIRRRQGCFFIFNRTRRSTTRKERIMAKEQKRGNREAKKPKAVKPAVDPNPPKMAMGQLTPVKGPKTAR</sequence>
<evidence type="ECO:0000256" key="1">
    <source>
        <dbReference type="SAM" id="MobiDB-lite"/>
    </source>
</evidence>
<name>A0A2S6ND39_9HYPH</name>
<comment type="caution">
    <text evidence="2">The sequence shown here is derived from an EMBL/GenBank/DDBJ whole genome shotgun (WGS) entry which is preliminary data.</text>
</comment>
<evidence type="ECO:0000313" key="2">
    <source>
        <dbReference type="EMBL" id="PPQ32528.1"/>
    </source>
</evidence>
<proteinExistence type="predicted"/>
<gene>
    <name evidence="2" type="ORF">CCR94_04905</name>
</gene>
<accession>A0A2S6ND39</accession>
<dbReference type="AlphaFoldDB" id="A0A2S6ND39"/>
<keyword evidence="3" id="KW-1185">Reference proteome</keyword>
<reference evidence="2 3" key="1">
    <citation type="journal article" date="2018" name="Arch. Microbiol.">
        <title>New insights into the metabolic potential of the phototrophic purple bacterium Rhodopila globiformis DSM 161(T) from its draft genome sequence and evidence for a vanadium-dependent nitrogenase.</title>
        <authorList>
            <person name="Imhoff J.F."/>
            <person name="Rahn T."/>
            <person name="Kunzel S."/>
            <person name="Neulinger S.C."/>
        </authorList>
    </citation>
    <scope>NUCLEOTIDE SEQUENCE [LARGE SCALE GENOMIC DNA]</scope>
    <source>
        <strain evidence="2 3">DSM 16996</strain>
    </source>
</reference>
<protein>
    <submittedName>
        <fullName evidence="2">Uncharacterized protein</fullName>
    </submittedName>
</protein>
<feature type="compositionally biased region" description="Basic and acidic residues" evidence="1">
    <location>
        <begin position="35"/>
        <end position="54"/>
    </location>
</feature>
<evidence type="ECO:0000313" key="3">
    <source>
        <dbReference type="Proteomes" id="UP000239089"/>
    </source>
</evidence>
<dbReference type="EMBL" id="NHSJ01000038">
    <property type="protein sequence ID" value="PPQ32528.1"/>
    <property type="molecule type" value="Genomic_DNA"/>
</dbReference>